<dbReference type="FunFam" id="3.40.605.10:FF:000026">
    <property type="entry name" value="Aldehyde dehydrogenase, putative"/>
    <property type="match status" value="1"/>
</dbReference>
<keyword evidence="7" id="KW-1185">Reference proteome</keyword>
<dbReference type="FunFam" id="3.40.605.10:FF:000050">
    <property type="entry name" value="Aldehyde dehydrogenase, mitochondrial"/>
    <property type="match status" value="1"/>
</dbReference>
<protein>
    <recommendedName>
        <fullName evidence="5">Aldehyde dehydrogenase domain-containing protein</fullName>
    </recommendedName>
</protein>
<comment type="similarity">
    <text evidence="1 4">Belongs to the aldehyde dehydrogenase family.</text>
</comment>
<dbReference type="InterPro" id="IPR015590">
    <property type="entry name" value="Aldehyde_DH_dom"/>
</dbReference>
<dbReference type="Gene3D" id="3.40.309.10">
    <property type="entry name" value="Aldehyde Dehydrogenase, Chain A, domain 2"/>
    <property type="match status" value="1"/>
</dbReference>
<evidence type="ECO:0000256" key="1">
    <source>
        <dbReference type="ARBA" id="ARBA00009986"/>
    </source>
</evidence>
<dbReference type="PROSITE" id="PS00687">
    <property type="entry name" value="ALDEHYDE_DEHYDR_GLU"/>
    <property type="match status" value="1"/>
</dbReference>
<evidence type="ECO:0000313" key="6">
    <source>
        <dbReference type="EnsemblMetazoa" id="CLYHEMP021945.1"/>
    </source>
</evidence>
<evidence type="ECO:0000256" key="4">
    <source>
        <dbReference type="RuleBase" id="RU003345"/>
    </source>
</evidence>
<evidence type="ECO:0000256" key="2">
    <source>
        <dbReference type="ARBA" id="ARBA00023002"/>
    </source>
</evidence>
<dbReference type="RefSeq" id="XP_066925319.1">
    <property type="nucleotide sequence ID" value="XM_067069218.1"/>
</dbReference>
<evidence type="ECO:0000256" key="3">
    <source>
        <dbReference type="PROSITE-ProRule" id="PRU10007"/>
    </source>
</evidence>
<sequence>MGNPNPEIQYTKLFINNEWCDSISGKTFPTINPATGKVICHVQEGDKADIDKAVEAARKAFAIKSPWRSMHVAQRGVLLNKLADLLQRDLKRIASIDTIDNGKPYRDAEGDVEHSIDVLRYFAGWSDKVFGKTIPIAENEWFCFTKHQPVGVVGQIIPWNYPVSMMIWKLAPALACGCTVVLKPAEQTPLSALHVASLIKEAGFPAGVVNIVNGYGPTAGAAISEHMDINKVAFTGSVEIGKIVMQAAAKSNLKRVFLELGGKSPLIVFPDVDVDWAVLQAHEAIMENHGQNCCAGSRTFVHEDIYDQFVEKATACAAARVVGDPFNDITQQGPLINDTQHEKVLGLIQTGIKEGASLKYGGERVGNEGYFVQPTVFADVTDEMTIAKQEIFGPVQSILKFKDIDEVIARANATAYGLGSGVLTKDIDKAMKVVNGIEAGTVWVNCYNYTHPQCPFGGFKQSGHGRELGKYALKEYTEVKQVTMKLYNQ</sequence>
<proteinExistence type="inferred from homology"/>
<keyword evidence="2 4" id="KW-0560">Oxidoreductase</keyword>
<dbReference type="EnsemblMetazoa" id="CLYHEMT021945.1">
    <property type="protein sequence ID" value="CLYHEMP021945.1"/>
    <property type="gene ID" value="CLYHEMG021945"/>
</dbReference>
<dbReference type="PANTHER" id="PTHR11699">
    <property type="entry name" value="ALDEHYDE DEHYDROGENASE-RELATED"/>
    <property type="match status" value="1"/>
</dbReference>
<feature type="active site" evidence="3">
    <location>
        <position position="259"/>
    </location>
</feature>
<evidence type="ECO:0000259" key="5">
    <source>
        <dbReference type="Pfam" id="PF00171"/>
    </source>
</evidence>
<accession>A0A7M6DQ91</accession>
<dbReference type="GeneID" id="136812692"/>
<evidence type="ECO:0000313" key="7">
    <source>
        <dbReference type="Proteomes" id="UP000594262"/>
    </source>
</evidence>
<dbReference type="InterPro" id="IPR016163">
    <property type="entry name" value="Ald_DH_C"/>
</dbReference>
<dbReference type="InterPro" id="IPR016162">
    <property type="entry name" value="Ald_DH_N"/>
</dbReference>
<dbReference type="OrthoDB" id="5600418at2759"/>
<dbReference type="GO" id="GO:0016620">
    <property type="term" value="F:oxidoreductase activity, acting on the aldehyde or oxo group of donors, NAD or NADP as acceptor"/>
    <property type="evidence" value="ECO:0007669"/>
    <property type="project" value="InterPro"/>
</dbReference>
<feature type="domain" description="Aldehyde dehydrogenase" evidence="5">
    <location>
        <begin position="19"/>
        <end position="482"/>
    </location>
</feature>
<dbReference type="FunFam" id="3.40.309.10:FF:000001">
    <property type="entry name" value="Mitochondrial aldehyde dehydrogenase 2"/>
    <property type="match status" value="1"/>
</dbReference>
<reference evidence="6" key="1">
    <citation type="submission" date="2021-01" db="UniProtKB">
        <authorList>
            <consortium name="EnsemblMetazoa"/>
        </authorList>
    </citation>
    <scope>IDENTIFICATION</scope>
</reference>
<dbReference type="Pfam" id="PF00171">
    <property type="entry name" value="Aldedh"/>
    <property type="match status" value="1"/>
</dbReference>
<organism evidence="6 7">
    <name type="scientific">Clytia hemisphaerica</name>
    <dbReference type="NCBI Taxonomy" id="252671"/>
    <lineage>
        <taxon>Eukaryota</taxon>
        <taxon>Metazoa</taxon>
        <taxon>Cnidaria</taxon>
        <taxon>Hydrozoa</taxon>
        <taxon>Hydroidolina</taxon>
        <taxon>Leptothecata</taxon>
        <taxon>Obeliida</taxon>
        <taxon>Clytiidae</taxon>
        <taxon>Clytia</taxon>
    </lineage>
</organism>
<name>A0A7M6DQ91_9CNID</name>
<dbReference type="SUPFAM" id="SSF53720">
    <property type="entry name" value="ALDH-like"/>
    <property type="match status" value="1"/>
</dbReference>
<dbReference type="Gene3D" id="3.40.605.10">
    <property type="entry name" value="Aldehyde Dehydrogenase, Chain A, domain 1"/>
    <property type="match status" value="1"/>
</dbReference>
<dbReference type="InterPro" id="IPR029510">
    <property type="entry name" value="Ald_DH_CS_GLU"/>
</dbReference>
<dbReference type="AlphaFoldDB" id="A0A7M6DQ91"/>
<dbReference type="Proteomes" id="UP000594262">
    <property type="component" value="Unplaced"/>
</dbReference>
<dbReference type="CDD" id="cd07141">
    <property type="entry name" value="ALDH_F1AB_F2_RALDH1"/>
    <property type="match status" value="1"/>
</dbReference>
<dbReference type="InterPro" id="IPR016161">
    <property type="entry name" value="Ald_DH/histidinol_DH"/>
</dbReference>